<proteinExistence type="predicted"/>
<gene>
    <name evidence="3" type="ORF">BDK92_0559</name>
</gene>
<protein>
    <submittedName>
        <fullName evidence="3">Uncharacterized protein</fullName>
    </submittedName>
</protein>
<feature type="transmembrane region" description="Helical" evidence="2">
    <location>
        <begin position="99"/>
        <end position="119"/>
    </location>
</feature>
<sequence>MTGPTRNERDGVGLMSRHGTRRDGPGGRSGPLSRLTDGLLAGAVATLARELVSNLDVAVRARPMSDTHQRAVQRLAEVTRVSLGPEERAADRRAGLGPVLGYVNGVLTVAVFAAATFWWRPPAPVAAGIVAIGGMLVADGQLAALGVTNPRRWRAQDWLEDAVPYLAYSLTAVAALDRMDTLRRAGRSPGRPR</sequence>
<dbReference type="EMBL" id="RBKT01000001">
    <property type="protein sequence ID" value="RKR86335.1"/>
    <property type="molecule type" value="Genomic_DNA"/>
</dbReference>
<evidence type="ECO:0000256" key="1">
    <source>
        <dbReference type="SAM" id="MobiDB-lite"/>
    </source>
</evidence>
<feature type="region of interest" description="Disordered" evidence="1">
    <location>
        <begin position="1"/>
        <end position="34"/>
    </location>
</feature>
<evidence type="ECO:0000313" key="3">
    <source>
        <dbReference type="EMBL" id="RKR86335.1"/>
    </source>
</evidence>
<organism evidence="3 4">
    <name type="scientific">Micromonospora pisi</name>
    <dbReference type="NCBI Taxonomy" id="589240"/>
    <lineage>
        <taxon>Bacteria</taxon>
        <taxon>Bacillati</taxon>
        <taxon>Actinomycetota</taxon>
        <taxon>Actinomycetes</taxon>
        <taxon>Micromonosporales</taxon>
        <taxon>Micromonosporaceae</taxon>
        <taxon>Micromonospora</taxon>
    </lineage>
</organism>
<comment type="caution">
    <text evidence="3">The sequence shown here is derived from an EMBL/GenBank/DDBJ whole genome shotgun (WGS) entry which is preliminary data.</text>
</comment>
<keyword evidence="2" id="KW-0812">Transmembrane</keyword>
<evidence type="ECO:0000256" key="2">
    <source>
        <dbReference type="SAM" id="Phobius"/>
    </source>
</evidence>
<keyword evidence="4" id="KW-1185">Reference proteome</keyword>
<dbReference type="AlphaFoldDB" id="A0A495JBP1"/>
<reference evidence="3 4" key="1">
    <citation type="submission" date="2018-10" db="EMBL/GenBank/DDBJ databases">
        <title>Sequencing the genomes of 1000 actinobacteria strains.</title>
        <authorList>
            <person name="Klenk H.-P."/>
        </authorList>
    </citation>
    <scope>NUCLEOTIDE SEQUENCE [LARGE SCALE GENOMIC DNA]</scope>
    <source>
        <strain evidence="3 4">DSM 45175</strain>
    </source>
</reference>
<accession>A0A495JBP1</accession>
<evidence type="ECO:0000313" key="4">
    <source>
        <dbReference type="Proteomes" id="UP000277671"/>
    </source>
</evidence>
<feature type="transmembrane region" description="Helical" evidence="2">
    <location>
        <begin position="125"/>
        <end position="147"/>
    </location>
</feature>
<keyword evidence="2" id="KW-1133">Transmembrane helix</keyword>
<keyword evidence="2" id="KW-0472">Membrane</keyword>
<dbReference type="Proteomes" id="UP000277671">
    <property type="component" value="Unassembled WGS sequence"/>
</dbReference>
<feature type="compositionally biased region" description="Basic and acidic residues" evidence="1">
    <location>
        <begin position="1"/>
        <end position="11"/>
    </location>
</feature>
<name>A0A495JBP1_9ACTN</name>